<dbReference type="PROSITE" id="PS50994">
    <property type="entry name" value="INTEGRASE"/>
    <property type="match status" value="1"/>
</dbReference>
<dbReference type="InterPro" id="IPR005312">
    <property type="entry name" value="DUF1759"/>
</dbReference>
<dbReference type="InterPro" id="IPR008042">
    <property type="entry name" value="Retrotrans_Pao"/>
</dbReference>
<dbReference type="PANTHER" id="PTHR47331">
    <property type="entry name" value="PHD-TYPE DOMAIN-CONTAINING PROTEIN"/>
    <property type="match status" value="1"/>
</dbReference>
<dbReference type="InterPro" id="IPR012337">
    <property type="entry name" value="RNaseH-like_sf"/>
</dbReference>
<feature type="domain" description="Integrase catalytic" evidence="2">
    <location>
        <begin position="1455"/>
        <end position="1641"/>
    </location>
</feature>
<evidence type="ECO:0000313" key="3">
    <source>
        <dbReference type="EMBL" id="JAQ04572.1"/>
    </source>
</evidence>
<protein>
    <recommendedName>
        <fullName evidence="2">Integrase catalytic domain-containing protein</fullName>
    </recommendedName>
</protein>
<organism evidence="3">
    <name type="scientific">Lygus hesperus</name>
    <name type="common">Western plant bug</name>
    <dbReference type="NCBI Taxonomy" id="30085"/>
    <lineage>
        <taxon>Eukaryota</taxon>
        <taxon>Metazoa</taxon>
        <taxon>Ecdysozoa</taxon>
        <taxon>Arthropoda</taxon>
        <taxon>Hexapoda</taxon>
        <taxon>Insecta</taxon>
        <taxon>Pterygota</taxon>
        <taxon>Neoptera</taxon>
        <taxon>Paraneoptera</taxon>
        <taxon>Hemiptera</taxon>
        <taxon>Heteroptera</taxon>
        <taxon>Panheteroptera</taxon>
        <taxon>Cimicomorpha</taxon>
        <taxon>Miridae</taxon>
        <taxon>Mirini</taxon>
        <taxon>Lygus</taxon>
    </lineage>
</organism>
<dbReference type="SUPFAM" id="SSF56672">
    <property type="entry name" value="DNA/RNA polymerases"/>
    <property type="match status" value="1"/>
</dbReference>
<dbReference type="GO" id="GO:0042575">
    <property type="term" value="C:DNA polymerase complex"/>
    <property type="evidence" value="ECO:0007669"/>
    <property type="project" value="UniProtKB-ARBA"/>
</dbReference>
<evidence type="ECO:0000259" key="2">
    <source>
        <dbReference type="PROSITE" id="PS50994"/>
    </source>
</evidence>
<reference evidence="3" key="1">
    <citation type="journal article" date="2016" name="Gigascience">
        <title>De novo construction of an expanded transcriptome assembly for the western tarnished plant bug, Lygus hesperus.</title>
        <authorList>
            <person name="Tassone E.E."/>
            <person name="Geib S.M."/>
            <person name="Hall B."/>
            <person name="Fabrick J.A."/>
            <person name="Brent C.S."/>
            <person name="Hull J.J."/>
        </authorList>
    </citation>
    <scope>NUCLEOTIDE SEQUENCE</scope>
</reference>
<dbReference type="InterPro" id="IPR041588">
    <property type="entry name" value="Integrase_H2C2"/>
</dbReference>
<dbReference type="Pfam" id="PF05380">
    <property type="entry name" value="Peptidase_A17"/>
    <property type="match status" value="1"/>
</dbReference>
<dbReference type="Pfam" id="PF03564">
    <property type="entry name" value="DUF1759"/>
    <property type="match status" value="1"/>
</dbReference>
<sequence>MPDDNPSVTLRGIQRLRKKWTEYGREIKLIRDKGFVAVTTPTERTIFRGMYQTLDSLYERFNNKFDEMEEYSDNHQLDPSFPSADDTADMAAAKKYYYEALGYHAQVLEKCQPRTTLPVDLSNFTNSSATSAPARTILPKINIKRFGGDFSYWPTFKQLFTSLIIEEVTLSPAERFQFLLSYLEGPAFSAIKHIPIDGTNFEQAWNALITIYDDKRKIANHHIEQILSFKPIQGKPTADSLQAFLSSVTESITSLMNLGITDLAEYLLCELALKGLDPITREAFEIDNIGTTFPRVTSMTKFIQNRCNVLRLTAKEPSSNSKSEAPRSLKTPKSPNQYNKVGLNHSHALLAHSTKDASQGEVSNYNRQSPSNSKSKPIEQPALLCYVCNQTHAIKDCQKFKSCSPAERLDALRQWKGCRNCLFPFHRTSECTSKWRCRECKGLHHTWLHIPTTFNHNLSTPSSATTAPSNSGFAGANTSPNPCSVLLGTVIAHLKSTQGHYQPFRGIIDMGSQFSFVTEACARKLGKSYKPFHGSISGVNQSPLSHASGILSVSFKSISSSLPLETDAVVVPTITSPLPQVPLQSSIWIDYQSYQLSDPNFTQPGPISFLIGADLFSEVVIGAPITIHDGGPKLINTIFGFTVVGKFDASHQAPSTAVSFLSTCTTTADPDFLIEKFWQIEEPSASHFLSPEDEKCEDHFKTTHHRTPDGRYVVSLPFAKEQSNIVPNIKRALSRFHALENKLSKDDALRDDYINFMQQYLDLGHMYPTTDPPSYVIPHHPVYKLDAEGIGKLRVVFDASFKTASGSLNDNLLTGCKLQADICEVMLNFRRFKYVLTCDIVKMFRQILVEASDHRFQQIIWRFNPSEPIQFFALNTVTYGLRSSPYQAQRVLQQLVQDEGDRYPLAAEAMTRSLYVDDVAAGSNSIEDLFELKSQLINLLMQGGFELSKWNSNHPPLLQGGANSSQSVILPSEDETTKILGMRWHPTSDTFSYSVIQPPSGYTKRIILSTIARLYDPLGYLSPVVFYAKCLLQETWKSGVGWDEEVPEPIKAKWTQFTDVLQSLSNITIPRAFAQSSSYQLVCFSDASEKGYCGVIYLRATVGDSSSLTLIKSKTKLAPLKMVTIPRLELCGALLLSDVVKSVDHLIKHVNIDHIYCFTDSTTVLSWINTPVHRLQTFVANRVQQINDKIDKSCWYHIRGVENPADVGSRGILPSDLQHHTLWWTGPSWCTQPIESWPVSQDLSPSVDLPELKTQQVSFVAVDTHDNFISYMERHSSYLRLIRVVAYIKRFIHNCRIPAWRKRRRIKGPISAKEFDSARKHCIRATQHHYYPQVVSASDQDELPLELRRLSVFLDHEKMIRVGGRLVNANIPNDHKFPILLHPKSHLTNLIIRYLHRSNHHLGPSALLATVRQTYWIPKARNLVKHHKTKCVVCLRFSRAFKHPFMGNLPASRFNAVRPFINTGVDFAGPFVCRVSSLRNAKTEKAYLCLFICLSTRALHLELATSLSVEAFIDALDRFTARRGLPCNMYSDCGTNFQGAARYLKEVADWMSNEITQEAIITRTSHQSITWNFNPPFAPHFGGSWEAGVKSLKTLLVKSFGNQPFTSHELNTMFVKAEGVLNSRPLQSMSDSPDDLEALTAGHFLIGQPLNALPELDLSDIPEGRLSRWQIVRQRMQHFWARWRDEYLSTLQVRQKWSKHVPNLRVNDLVIVSDRNAAPMEWPLARIVATHPGDDGVVRVVTLKTAKGTYKRPIVNLILIPASDP</sequence>
<dbReference type="InterPro" id="IPR043128">
    <property type="entry name" value="Rev_trsase/Diguanyl_cyclase"/>
</dbReference>
<dbReference type="Pfam" id="PF17921">
    <property type="entry name" value="Integrase_H2C2"/>
    <property type="match status" value="1"/>
</dbReference>
<dbReference type="Gene3D" id="3.10.10.10">
    <property type="entry name" value="HIV Type 1 Reverse Transcriptase, subunit A, domain 1"/>
    <property type="match status" value="1"/>
</dbReference>
<dbReference type="Pfam" id="PF18701">
    <property type="entry name" value="DUF5641"/>
    <property type="match status" value="1"/>
</dbReference>
<dbReference type="Gene3D" id="3.30.70.270">
    <property type="match status" value="1"/>
</dbReference>
<dbReference type="InterPro" id="IPR036397">
    <property type="entry name" value="RNaseH_sf"/>
</dbReference>
<dbReference type="SUPFAM" id="SSF53098">
    <property type="entry name" value="Ribonuclease H-like"/>
    <property type="match status" value="1"/>
</dbReference>
<evidence type="ECO:0000256" key="1">
    <source>
        <dbReference type="SAM" id="MobiDB-lite"/>
    </source>
</evidence>
<dbReference type="GO" id="GO:0015074">
    <property type="term" value="P:DNA integration"/>
    <property type="evidence" value="ECO:0007669"/>
    <property type="project" value="InterPro"/>
</dbReference>
<dbReference type="Gene3D" id="1.10.340.70">
    <property type="match status" value="1"/>
</dbReference>
<feature type="compositionally biased region" description="Polar residues" evidence="1">
    <location>
        <begin position="356"/>
        <end position="375"/>
    </location>
</feature>
<dbReference type="EMBL" id="GDHC01014057">
    <property type="protein sequence ID" value="JAQ04572.1"/>
    <property type="molecule type" value="Transcribed_RNA"/>
</dbReference>
<dbReference type="InterPro" id="IPR043502">
    <property type="entry name" value="DNA/RNA_pol_sf"/>
</dbReference>
<gene>
    <name evidence="3" type="ORF">g.85386</name>
</gene>
<dbReference type="InterPro" id="IPR001584">
    <property type="entry name" value="Integrase_cat-core"/>
</dbReference>
<proteinExistence type="predicted"/>
<dbReference type="InterPro" id="IPR040676">
    <property type="entry name" value="DUF5641"/>
</dbReference>
<feature type="region of interest" description="Disordered" evidence="1">
    <location>
        <begin position="314"/>
        <end position="337"/>
    </location>
</feature>
<dbReference type="Gene3D" id="3.30.420.10">
    <property type="entry name" value="Ribonuclease H-like superfamily/Ribonuclease H"/>
    <property type="match status" value="1"/>
</dbReference>
<name>A0A146LBU6_LYGHE</name>
<dbReference type="GO" id="GO:0003676">
    <property type="term" value="F:nucleic acid binding"/>
    <property type="evidence" value="ECO:0007669"/>
    <property type="project" value="InterPro"/>
</dbReference>
<accession>A0A146LBU6</accession>
<dbReference type="GO" id="GO:0071897">
    <property type="term" value="P:DNA biosynthetic process"/>
    <property type="evidence" value="ECO:0007669"/>
    <property type="project" value="UniProtKB-ARBA"/>
</dbReference>
<feature type="region of interest" description="Disordered" evidence="1">
    <location>
        <begin position="356"/>
        <end position="377"/>
    </location>
</feature>
<dbReference type="PANTHER" id="PTHR47331:SF5">
    <property type="entry name" value="RIBONUCLEASE H"/>
    <property type="match status" value="1"/>
</dbReference>